<keyword evidence="2" id="KW-0812">Transmembrane</keyword>
<feature type="transmembrane region" description="Helical" evidence="2">
    <location>
        <begin position="156"/>
        <end position="176"/>
    </location>
</feature>
<feature type="transmembrane region" description="Helical" evidence="2">
    <location>
        <begin position="130"/>
        <end position="150"/>
    </location>
</feature>
<dbReference type="InterPro" id="IPR021403">
    <property type="entry name" value="DUF3043"/>
</dbReference>
<evidence type="ECO:0000256" key="1">
    <source>
        <dbReference type="SAM" id="MobiDB-lite"/>
    </source>
</evidence>
<accession>A0A543B2V4</accession>
<keyword evidence="4" id="KW-1185">Reference proteome</keyword>
<dbReference type="EMBL" id="VFOW01000001">
    <property type="protein sequence ID" value="TQL79149.1"/>
    <property type="molecule type" value="Genomic_DNA"/>
</dbReference>
<dbReference type="Pfam" id="PF11241">
    <property type="entry name" value="DUF3043"/>
    <property type="match status" value="1"/>
</dbReference>
<evidence type="ECO:0000313" key="3">
    <source>
        <dbReference type="EMBL" id="TQL79149.1"/>
    </source>
</evidence>
<feature type="region of interest" description="Disordered" evidence="1">
    <location>
        <begin position="1"/>
        <end position="108"/>
    </location>
</feature>
<dbReference type="InParanoid" id="A0A543B2V4"/>
<keyword evidence="2" id="KW-1133">Transmembrane helix</keyword>
<comment type="caution">
    <text evidence="3">The sequence shown here is derived from an EMBL/GenBank/DDBJ whole genome shotgun (WGS) entry which is preliminary data.</text>
</comment>
<sequence length="235" mass="26978">MSEIEPENHALSDSTTETEAAEEQALDKGSGSSRDKSAPTPKRQDPKRPRPPKNPPMNYKEARQQAKAAQGPKPDKEAKRARAAERRAERQRVVDGQNRGDPLFDKYHMPRDKGPERLLVRDLVDARRSIGQYFFIIAIAIMFLSTAGTSVQIQQFALLIWVAILLAFIIDSILLCRKTKNIVWSRFPKTKQRKAGIYWYAISRSMMFRRMRQPLPRPGITYKTPKEDLGKVFRQ</sequence>
<evidence type="ECO:0000256" key="2">
    <source>
        <dbReference type="SAM" id="Phobius"/>
    </source>
</evidence>
<dbReference type="RefSeq" id="WP_170183440.1">
    <property type="nucleotide sequence ID" value="NZ_JBHTGS010000002.1"/>
</dbReference>
<feature type="compositionally biased region" description="Basic and acidic residues" evidence="1">
    <location>
        <begin position="1"/>
        <end position="10"/>
    </location>
</feature>
<feature type="compositionally biased region" description="Basic and acidic residues" evidence="1">
    <location>
        <begin position="33"/>
        <end position="48"/>
    </location>
</feature>
<proteinExistence type="predicted"/>
<feature type="compositionally biased region" description="Basic and acidic residues" evidence="1">
    <location>
        <begin position="73"/>
        <end position="93"/>
    </location>
</feature>
<protein>
    <submittedName>
        <fullName evidence="3">DUF3043 family protein</fullName>
    </submittedName>
</protein>
<organism evidence="3 4">
    <name type="scientific">Stackebrandtia endophytica</name>
    <dbReference type="NCBI Taxonomy" id="1496996"/>
    <lineage>
        <taxon>Bacteria</taxon>
        <taxon>Bacillati</taxon>
        <taxon>Actinomycetota</taxon>
        <taxon>Actinomycetes</taxon>
        <taxon>Glycomycetales</taxon>
        <taxon>Glycomycetaceae</taxon>
        <taxon>Stackebrandtia</taxon>
    </lineage>
</organism>
<gene>
    <name evidence="3" type="ORF">FB566_4750</name>
</gene>
<name>A0A543B2V4_9ACTN</name>
<evidence type="ECO:0000313" key="4">
    <source>
        <dbReference type="Proteomes" id="UP000317043"/>
    </source>
</evidence>
<reference evidence="3 4" key="1">
    <citation type="submission" date="2019-06" db="EMBL/GenBank/DDBJ databases">
        <title>Sequencing the genomes of 1000 actinobacteria strains.</title>
        <authorList>
            <person name="Klenk H.-P."/>
        </authorList>
    </citation>
    <scope>NUCLEOTIDE SEQUENCE [LARGE SCALE GENOMIC DNA]</scope>
    <source>
        <strain evidence="3 4">DSM 45928</strain>
    </source>
</reference>
<dbReference type="Proteomes" id="UP000317043">
    <property type="component" value="Unassembled WGS sequence"/>
</dbReference>
<dbReference type="AlphaFoldDB" id="A0A543B2V4"/>
<keyword evidence="2" id="KW-0472">Membrane</keyword>